<keyword evidence="2" id="KW-0472">Membrane</keyword>
<keyword evidence="2" id="KW-0812">Transmembrane</keyword>
<organism evidence="3 4">
    <name type="scientific">Panagrellus redivivus</name>
    <name type="common">Microworm</name>
    <dbReference type="NCBI Taxonomy" id="6233"/>
    <lineage>
        <taxon>Eukaryota</taxon>
        <taxon>Metazoa</taxon>
        <taxon>Ecdysozoa</taxon>
        <taxon>Nematoda</taxon>
        <taxon>Chromadorea</taxon>
        <taxon>Rhabditida</taxon>
        <taxon>Tylenchina</taxon>
        <taxon>Panagrolaimomorpha</taxon>
        <taxon>Panagrolaimoidea</taxon>
        <taxon>Panagrolaimidae</taxon>
        <taxon>Panagrellus</taxon>
    </lineage>
</organism>
<dbReference type="GO" id="GO:0007606">
    <property type="term" value="P:sensory perception of chemical stimulus"/>
    <property type="evidence" value="ECO:0007669"/>
    <property type="project" value="InterPro"/>
</dbReference>
<dbReference type="Pfam" id="PF03125">
    <property type="entry name" value="Sre"/>
    <property type="match status" value="1"/>
</dbReference>
<dbReference type="PANTHER" id="PTHR47518">
    <property type="entry name" value="SERPENTINE RECEPTOR CLASS EPSILON-13-RELATED"/>
    <property type="match status" value="1"/>
</dbReference>
<evidence type="ECO:0000256" key="2">
    <source>
        <dbReference type="SAM" id="Phobius"/>
    </source>
</evidence>
<protein>
    <submittedName>
        <fullName evidence="4">Uncharacterized protein</fullName>
    </submittedName>
</protein>
<feature type="transmembrane region" description="Helical" evidence="2">
    <location>
        <begin position="168"/>
        <end position="188"/>
    </location>
</feature>
<dbReference type="Proteomes" id="UP000492821">
    <property type="component" value="Unassembled WGS sequence"/>
</dbReference>
<dbReference type="AlphaFoldDB" id="A0A7E4W0Z2"/>
<evidence type="ECO:0000256" key="1">
    <source>
        <dbReference type="ARBA" id="ARBA00006803"/>
    </source>
</evidence>
<proteinExistence type="inferred from homology"/>
<dbReference type="PANTHER" id="PTHR47518:SF8">
    <property type="entry name" value="G PROTEIN-COUPLED RECEPTOR"/>
    <property type="match status" value="1"/>
</dbReference>
<sequence length="253" mass="28815">MRTVAVVQRKFILYTTTINFYLVFLLLFFTIIYLYTVEVEYKIAKALQSPDDYGGIIAAERYCATKMVKIYEHRKSGNIAFYGIVASWLISSFFYFLEVQAFEMNNTVNIVVCNCSLSIIILLTMFVYLYLYRSNLYHYAQTIATGSLSERYQTAENIRFLRAITESAGYTLAINVFILASFSVTVLVKLGQIDKKWCLCGSERQHSRTRGTVTPSVTTNMATPGTIQSVTGREVPLAATQAEYFNIFNSAWK</sequence>
<evidence type="ECO:0000313" key="3">
    <source>
        <dbReference type="Proteomes" id="UP000492821"/>
    </source>
</evidence>
<comment type="similarity">
    <text evidence="1">Belongs to the nematode receptor-like protein sre family.</text>
</comment>
<dbReference type="WBParaSite" id="Pan_g5941.t1">
    <property type="protein sequence ID" value="Pan_g5941.t1"/>
    <property type="gene ID" value="Pan_g5941"/>
</dbReference>
<name>A0A7E4W0Z2_PANRE</name>
<accession>A0A7E4W0Z2</accession>
<dbReference type="GO" id="GO:0016020">
    <property type="term" value="C:membrane"/>
    <property type="evidence" value="ECO:0007669"/>
    <property type="project" value="InterPro"/>
</dbReference>
<feature type="transmembrane region" description="Helical" evidence="2">
    <location>
        <begin position="79"/>
        <end position="97"/>
    </location>
</feature>
<keyword evidence="3" id="KW-1185">Reference proteome</keyword>
<feature type="transmembrane region" description="Helical" evidence="2">
    <location>
        <begin position="109"/>
        <end position="131"/>
    </location>
</feature>
<dbReference type="InterPro" id="IPR004151">
    <property type="entry name" value="7TM_GPCR_serpentine_rcpt_Sre"/>
</dbReference>
<evidence type="ECO:0000313" key="4">
    <source>
        <dbReference type="WBParaSite" id="Pan_g5941.t1"/>
    </source>
</evidence>
<reference evidence="3" key="1">
    <citation type="journal article" date="2013" name="Genetics">
        <title>The draft genome and transcriptome of Panagrellus redivivus are shaped by the harsh demands of a free-living lifestyle.</title>
        <authorList>
            <person name="Srinivasan J."/>
            <person name="Dillman A.R."/>
            <person name="Macchietto M.G."/>
            <person name="Heikkinen L."/>
            <person name="Lakso M."/>
            <person name="Fracchia K.M."/>
            <person name="Antoshechkin I."/>
            <person name="Mortazavi A."/>
            <person name="Wong G."/>
            <person name="Sternberg P.W."/>
        </authorList>
    </citation>
    <scope>NUCLEOTIDE SEQUENCE [LARGE SCALE GENOMIC DNA]</scope>
    <source>
        <strain evidence="3">MT8872</strain>
    </source>
</reference>
<reference evidence="4" key="2">
    <citation type="submission" date="2020-10" db="UniProtKB">
        <authorList>
            <consortium name="WormBaseParasite"/>
        </authorList>
    </citation>
    <scope>IDENTIFICATION</scope>
</reference>
<dbReference type="InterPro" id="IPR052854">
    <property type="entry name" value="Serpentine_rcpt_epsilon"/>
</dbReference>
<feature type="transmembrane region" description="Helical" evidence="2">
    <location>
        <begin position="12"/>
        <end position="35"/>
    </location>
</feature>
<keyword evidence="2" id="KW-1133">Transmembrane helix</keyword>